<name>A0AAV8UVG1_9RHOD</name>
<keyword evidence="4" id="KW-1185">Reference proteome</keyword>
<dbReference type="PANTHER" id="PTHR43592:SF15">
    <property type="entry name" value="CAAX AMINO TERMINAL PROTEASE FAMILY PROTEIN"/>
    <property type="match status" value="1"/>
</dbReference>
<comment type="caution">
    <text evidence="3">The sequence shown here is derived from an EMBL/GenBank/DDBJ whole genome shotgun (WGS) entry which is preliminary data.</text>
</comment>
<dbReference type="GO" id="GO:0004175">
    <property type="term" value="F:endopeptidase activity"/>
    <property type="evidence" value="ECO:0007669"/>
    <property type="project" value="UniProtKB-ARBA"/>
</dbReference>
<evidence type="ECO:0000313" key="4">
    <source>
        <dbReference type="Proteomes" id="UP001157974"/>
    </source>
</evidence>
<evidence type="ECO:0000256" key="1">
    <source>
        <dbReference type="SAM" id="Phobius"/>
    </source>
</evidence>
<feature type="domain" description="CAAX prenyl protease 2/Lysostaphin resistance protein A-like" evidence="2">
    <location>
        <begin position="150"/>
        <end position="241"/>
    </location>
</feature>
<dbReference type="Proteomes" id="UP001157974">
    <property type="component" value="Unassembled WGS sequence"/>
</dbReference>
<keyword evidence="1" id="KW-0812">Transmembrane</keyword>
<accession>A0AAV8UVG1</accession>
<organism evidence="3 4">
    <name type="scientific">Rhodosorus marinus</name>
    <dbReference type="NCBI Taxonomy" id="101924"/>
    <lineage>
        <taxon>Eukaryota</taxon>
        <taxon>Rhodophyta</taxon>
        <taxon>Stylonematophyceae</taxon>
        <taxon>Stylonematales</taxon>
        <taxon>Stylonemataceae</taxon>
        <taxon>Rhodosorus</taxon>
    </lineage>
</organism>
<feature type="transmembrane region" description="Helical" evidence="1">
    <location>
        <begin position="146"/>
        <end position="165"/>
    </location>
</feature>
<feature type="transmembrane region" description="Helical" evidence="1">
    <location>
        <begin position="177"/>
        <end position="198"/>
    </location>
</feature>
<proteinExistence type="predicted"/>
<dbReference type="AlphaFoldDB" id="A0AAV8UVG1"/>
<feature type="transmembrane region" description="Helical" evidence="1">
    <location>
        <begin position="228"/>
        <end position="247"/>
    </location>
</feature>
<dbReference type="EMBL" id="JAMWBK010000003">
    <property type="protein sequence ID" value="KAJ8906494.1"/>
    <property type="molecule type" value="Genomic_DNA"/>
</dbReference>
<evidence type="ECO:0000313" key="3">
    <source>
        <dbReference type="EMBL" id="KAJ8906494.1"/>
    </source>
</evidence>
<dbReference type="InterPro" id="IPR003675">
    <property type="entry name" value="Rce1/LyrA-like_dom"/>
</dbReference>
<protein>
    <recommendedName>
        <fullName evidence="2">CAAX prenyl protease 2/Lysostaphin resistance protein A-like domain-containing protein</fullName>
    </recommendedName>
</protein>
<dbReference type="Pfam" id="PF02517">
    <property type="entry name" value="Rce1-like"/>
    <property type="match status" value="1"/>
</dbReference>
<evidence type="ECO:0000259" key="2">
    <source>
        <dbReference type="Pfam" id="PF02517"/>
    </source>
</evidence>
<gene>
    <name evidence="3" type="ORF">NDN08_002987</name>
</gene>
<dbReference type="PANTHER" id="PTHR43592">
    <property type="entry name" value="CAAX AMINO TERMINAL PROTEASE"/>
    <property type="match status" value="1"/>
</dbReference>
<dbReference type="GO" id="GO:0080120">
    <property type="term" value="P:CAAX-box protein maturation"/>
    <property type="evidence" value="ECO:0007669"/>
    <property type="project" value="UniProtKB-ARBA"/>
</dbReference>
<keyword evidence="1" id="KW-0472">Membrane</keyword>
<reference evidence="3 4" key="1">
    <citation type="journal article" date="2023" name="Nat. Commun.">
        <title>Origin of minicircular mitochondrial genomes in red algae.</title>
        <authorList>
            <person name="Lee Y."/>
            <person name="Cho C.H."/>
            <person name="Lee Y.M."/>
            <person name="Park S.I."/>
            <person name="Yang J.H."/>
            <person name="West J.A."/>
            <person name="Bhattacharya D."/>
            <person name="Yoon H.S."/>
        </authorList>
    </citation>
    <scope>NUCLEOTIDE SEQUENCE [LARGE SCALE GENOMIC DNA]</scope>
    <source>
        <strain evidence="3 4">CCMP1338</strain>
        <tissue evidence="3">Whole cell</tissue>
    </source>
</reference>
<feature type="transmembrane region" description="Helical" evidence="1">
    <location>
        <begin position="106"/>
        <end position="125"/>
    </location>
</feature>
<sequence length="252" mass="27002">MLGFGSVESGFVGLAPAVRGARGNGLARRCPLRQGRVMMSEAHQQTSDNGAQKPEVQLPLFPKRFDLVLAALCAGELSLGAAVLILPPSLAGHTSWFSQISLDVNAGATGLAFTVPLLIMGFGLSKVPLPFFQDLTKLTRQVVDELLGNSSIFELFLFASAAGIGEELLFRNIILDTVNYLTNSESIGLAISSLLFGLTHFASPAYAVLSGLAGVLFGWEFLLSSNNVVVPILTHSLYDFVFALIVIREYNR</sequence>
<feature type="transmembrane region" description="Helical" evidence="1">
    <location>
        <begin position="67"/>
        <end position="86"/>
    </location>
</feature>
<keyword evidence="1" id="KW-1133">Transmembrane helix</keyword>